<keyword evidence="2" id="KW-1185">Reference proteome</keyword>
<sequence length="421" mass="47192">MRIIFIYAHFNHTGGSVALRLSWVSRGWRELALSTRHLWATITSTNLGWIQAAISRAGDVDLRINLNIMKPPRDPGFLPPLIESLPRTQQLSIFADDGCRVEFITPAVHSPSSFPRLERIYLREVSIPSEFFPGILPALEVLNLRLCEIDWDRLPLMPRLTFLNIDNPHQQIEVGKLVQFLHGTPNIHSIILFRALLNPDSGLSPIRSDRPRSIQLGNLDGIYFSKVWLDAAVELFHSIQIPNTAKGNFDLYANRAIDPFAIMDSFVDSRGAMISSSSLVIDTLDGIQQIMLDDIYYNLWFSFPGISPIINAVRRSISFSFLETVTLEGNMDDDDIDLAEFNQVFQSFTSVPSLSLGGGFTTLFLRSIVHQNEGFSRRSSSAPTLVGDVGSPGLLVFHVGNLRFQSLRAPSTRIPTSYHSR</sequence>
<gene>
    <name evidence="1" type="ORF">BDN72DRAFT_922008</name>
</gene>
<protein>
    <submittedName>
        <fullName evidence="1">Uncharacterized protein</fullName>
    </submittedName>
</protein>
<accession>A0ACD3AHI6</accession>
<evidence type="ECO:0000313" key="2">
    <source>
        <dbReference type="Proteomes" id="UP000308600"/>
    </source>
</evidence>
<organism evidence="1 2">
    <name type="scientific">Pluteus cervinus</name>
    <dbReference type="NCBI Taxonomy" id="181527"/>
    <lineage>
        <taxon>Eukaryota</taxon>
        <taxon>Fungi</taxon>
        <taxon>Dikarya</taxon>
        <taxon>Basidiomycota</taxon>
        <taxon>Agaricomycotina</taxon>
        <taxon>Agaricomycetes</taxon>
        <taxon>Agaricomycetidae</taxon>
        <taxon>Agaricales</taxon>
        <taxon>Pluteineae</taxon>
        <taxon>Pluteaceae</taxon>
        <taxon>Pluteus</taxon>
    </lineage>
</organism>
<name>A0ACD3AHI6_9AGAR</name>
<evidence type="ECO:0000313" key="1">
    <source>
        <dbReference type="EMBL" id="TFK65052.1"/>
    </source>
</evidence>
<dbReference type="Proteomes" id="UP000308600">
    <property type="component" value="Unassembled WGS sequence"/>
</dbReference>
<dbReference type="EMBL" id="ML208450">
    <property type="protein sequence ID" value="TFK65052.1"/>
    <property type="molecule type" value="Genomic_DNA"/>
</dbReference>
<proteinExistence type="predicted"/>
<reference evidence="1 2" key="1">
    <citation type="journal article" date="2019" name="Nat. Ecol. Evol.">
        <title>Megaphylogeny resolves global patterns of mushroom evolution.</title>
        <authorList>
            <person name="Varga T."/>
            <person name="Krizsan K."/>
            <person name="Foldi C."/>
            <person name="Dima B."/>
            <person name="Sanchez-Garcia M."/>
            <person name="Sanchez-Ramirez S."/>
            <person name="Szollosi G.J."/>
            <person name="Szarkandi J.G."/>
            <person name="Papp V."/>
            <person name="Albert L."/>
            <person name="Andreopoulos W."/>
            <person name="Angelini C."/>
            <person name="Antonin V."/>
            <person name="Barry K.W."/>
            <person name="Bougher N.L."/>
            <person name="Buchanan P."/>
            <person name="Buyck B."/>
            <person name="Bense V."/>
            <person name="Catcheside P."/>
            <person name="Chovatia M."/>
            <person name="Cooper J."/>
            <person name="Damon W."/>
            <person name="Desjardin D."/>
            <person name="Finy P."/>
            <person name="Geml J."/>
            <person name="Haridas S."/>
            <person name="Hughes K."/>
            <person name="Justo A."/>
            <person name="Karasinski D."/>
            <person name="Kautmanova I."/>
            <person name="Kiss B."/>
            <person name="Kocsube S."/>
            <person name="Kotiranta H."/>
            <person name="LaButti K.M."/>
            <person name="Lechner B.E."/>
            <person name="Liimatainen K."/>
            <person name="Lipzen A."/>
            <person name="Lukacs Z."/>
            <person name="Mihaltcheva S."/>
            <person name="Morgado L.N."/>
            <person name="Niskanen T."/>
            <person name="Noordeloos M.E."/>
            <person name="Ohm R.A."/>
            <person name="Ortiz-Santana B."/>
            <person name="Ovrebo C."/>
            <person name="Racz N."/>
            <person name="Riley R."/>
            <person name="Savchenko A."/>
            <person name="Shiryaev A."/>
            <person name="Soop K."/>
            <person name="Spirin V."/>
            <person name="Szebenyi C."/>
            <person name="Tomsovsky M."/>
            <person name="Tulloss R.E."/>
            <person name="Uehling J."/>
            <person name="Grigoriev I.V."/>
            <person name="Vagvolgyi C."/>
            <person name="Papp T."/>
            <person name="Martin F.M."/>
            <person name="Miettinen O."/>
            <person name="Hibbett D.S."/>
            <person name="Nagy L.G."/>
        </authorList>
    </citation>
    <scope>NUCLEOTIDE SEQUENCE [LARGE SCALE GENOMIC DNA]</scope>
    <source>
        <strain evidence="1 2">NL-1719</strain>
    </source>
</reference>